<dbReference type="Proteomes" id="UP000316426">
    <property type="component" value="Chromosome"/>
</dbReference>
<dbReference type="KEGG" id="bmei:Spa11_45810"/>
<organism evidence="2 3">
    <name type="scientific">Botrimarina mediterranea</name>
    <dbReference type="NCBI Taxonomy" id="2528022"/>
    <lineage>
        <taxon>Bacteria</taxon>
        <taxon>Pseudomonadati</taxon>
        <taxon>Planctomycetota</taxon>
        <taxon>Planctomycetia</taxon>
        <taxon>Pirellulales</taxon>
        <taxon>Lacipirellulaceae</taxon>
        <taxon>Botrimarina</taxon>
    </lineage>
</organism>
<sequence>MTQASKTSVPSRGRRRMPALCPGTRPLGFGTLILGALMFGLVAGCEPAPEPVEPPPPPPTPEERFERIVGALEDKLNDSAFGTADAVAEYDAPAGTPITAAKVKVKHTITPPDGEDDVPRAQLCLITKAKVTVTLPTKSEKEESDEESSSRRQKRADDEPLGEGMPPMESLIVPSREEAASRLGSSGVHEIDPGETQRCFNLEYRDDRWVLVSEVDEENEPFNALAIEYALKKQ</sequence>
<dbReference type="AlphaFoldDB" id="A0A518KEY3"/>
<evidence type="ECO:0000313" key="2">
    <source>
        <dbReference type="EMBL" id="QDV76351.1"/>
    </source>
</evidence>
<keyword evidence="3" id="KW-1185">Reference proteome</keyword>
<proteinExistence type="predicted"/>
<evidence type="ECO:0000313" key="3">
    <source>
        <dbReference type="Proteomes" id="UP000316426"/>
    </source>
</evidence>
<gene>
    <name evidence="2" type="ORF">Spa11_45810</name>
</gene>
<protein>
    <submittedName>
        <fullName evidence="2">Uncharacterized protein</fullName>
    </submittedName>
</protein>
<evidence type="ECO:0000256" key="1">
    <source>
        <dbReference type="SAM" id="MobiDB-lite"/>
    </source>
</evidence>
<reference evidence="2 3" key="1">
    <citation type="submission" date="2019-02" db="EMBL/GenBank/DDBJ databases">
        <title>Deep-cultivation of Planctomycetes and their phenomic and genomic characterization uncovers novel biology.</title>
        <authorList>
            <person name="Wiegand S."/>
            <person name="Jogler M."/>
            <person name="Boedeker C."/>
            <person name="Pinto D."/>
            <person name="Vollmers J."/>
            <person name="Rivas-Marin E."/>
            <person name="Kohn T."/>
            <person name="Peeters S.H."/>
            <person name="Heuer A."/>
            <person name="Rast P."/>
            <person name="Oberbeckmann S."/>
            <person name="Bunk B."/>
            <person name="Jeske O."/>
            <person name="Meyerdierks A."/>
            <person name="Storesund J.E."/>
            <person name="Kallscheuer N."/>
            <person name="Luecker S."/>
            <person name="Lage O.M."/>
            <person name="Pohl T."/>
            <person name="Merkel B.J."/>
            <person name="Hornburger P."/>
            <person name="Mueller R.-W."/>
            <person name="Bruemmer F."/>
            <person name="Labrenz M."/>
            <person name="Spormann A.M."/>
            <person name="Op den Camp H."/>
            <person name="Overmann J."/>
            <person name="Amann R."/>
            <person name="Jetten M.S.M."/>
            <person name="Mascher T."/>
            <person name="Medema M.H."/>
            <person name="Devos D.P."/>
            <person name="Kaster A.-K."/>
            <person name="Ovreas L."/>
            <person name="Rohde M."/>
            <person name="Galperin M.Y."/>
            <person name="Jogler C."/>
        </authorList>
    </citation>
    <scope>NUCLEOTIDE SEQUENCE [LARGE SCALE GENOMIC DNA]</scope>
    <source>
        <strain evidence="2 3">Spa11</strain>
    </source>
</reference>
<feature type="region of interest" description="Disordered" evidence="1">
    <location>
        <begin position="1"/>
        <end position="20"/>
    </location>
</feature>
<dbReference type="EMBL" id="CP036349">
    <property type="protein sequence ID" value="QDV76351.1"/>
    <property type="molecule type" value="Genomic_DNA"/>
</dbReference>
<feature type="region of interest" description="Disordered" evidence="1">
    <location>
        <begin position="135"/>
        <end position="193"/>
    </location>
</feature>
<feature type="compositionally biased region" description="Polar residues" evidence="1">
    <location>
        <begin position="1"/>
        <end position="10"/>
    </location>
</feature>
<name>A0A518KEY3_9BACT</name>
<accession>A0A518KEY3</accession>